<name>A0A8H7F8Y0_AGABI</name>
<accession>A0A8H7F8Y0</accession>
<evidence type="ECO:0000313" key="3">
    <source>
        <dbReference type="Proteomes" id="UP000629468"/>
    </source>
</evidence>
<feature type="transmembrane region" description="Helical" evidence="1">
    <location>
        <begin position="12"/>
        <end position="33"/>
    </location>
</feature>
<keyword evidence="1" id="KW-1133">Transmembrane helix</keyword>
<gene>
    <name evidence="2" type="ORF">Agabi119p4_2308</name>
</gene>
<feature type="transmembrane region" description="Helical" evidence="1">
    <location>
        <begin position="140"/>
        <end position="164"/>
    </location>
</feature>
<comment type="caution">
    <text evidence="2">The sequence shown here is derived from an EMBL/GenBank/DDBJ whole genome shotgun (WGS) entry which is preliminary data.</text>
</comment>
<dbReference type="EMBL" id="JABXXO010000003">
    <property type="protein sequence ID" value="KAF7782932.1"/>
    <property type="molecule type" value="Genomic_DNA"/>
</dbReference>
<protein>
    <submittedName>
        <fullName evidence="2">Uncharacterized protein</fullName>
    </submittedName>
</protein>
<feature type="transmembrane region" description="Helical" evidence="1">
    <location>
        <begin position="54"/>
        <end position="73"/>
    </location>
</feature>
<dbReference type="AlphaFoldDB" id="A0A8H7F8Y0"/>
<sequence>MSDNIPSNLNIALSLITSTTVVAVLYTFSLILYCLCARLSYFWLRGLDGKRPTVLTFTLATVISICATIDVALSNQYARLTFVDYAFLPGGPLGLSAQAHASTIIQILSPAILIAGILTLGVLLWRVWVVYSETRFSIPIIVIALSLYLAYVVANIMRVVLIWAPLAAALPNITRILDVVAVASLGFTIACKITLTFMIILRLMLIRQKHIKLMGKTDVAAQYLGIAAMVIESYALSTVWNICYLVAYILKDPPTHNFFENTTTQVEVLTYFLVLYRVLSGRAWNRQTQNQLSTLRWGRHITQLSEADSDMGVGNNHMSNVLGANPPVLRPRPTAY</sequence>
<evidence type="ECO:0000313" key="2">
    <source>
        <dbReference type="EMBL" id="KAF7782932.1"/>
    </source>
</evidence>
<feature type="transmembrane region" description="Helical" evidence="1">
    <location>
        <begin position="223"/>
        <end position="250"/>
    </location>
</feature>
<feature type="transmembrane region" description="Helical" evidence="1">
    <location>
        <begin position="262"/>
        <end position="279"/>
    </location>
</feature>
<proteinExistence type="predicted"/>
<feature type="transmembrane region" description="Helical" evidence="1">
    <location>
        <begin position="176"/>
        <end position="203"/>
    </location>
</feature>
<keyword evidence="1" id="KW-0812">Transmembrane</keyword>
<evidence type="ECO:0000256" key="1">
    <source>
        <dbReference type="SAM" id="Phobius"/>
    </source>
</evidence>
<feature type="transmembrane region" description="Helical" evidence="1">
    <location>
        <begin position="104"/>
        <end position="128"/>
    </location>
</feature>
<dbReference type="Proteomes" id="UP000629468">
    <property type="component" value="Unassembled WGS sequence"/>
</dbReference>
<keyword evidence="1" id="KW-0472">Membrane</keyword>
<reference evidence="2 3" key="1">
    <citation type="journal article" name="Sci. Rep.">
        <title>Telomere-to-telomere assembled and centromere annotated genomes of the two main subspecies of the button mushroom Agaricus bisporus reveal especially polymorphic chromosome ends.</title>
        <authorList>
            <person name="Sonnenberg A.S.M."/>
            <person name="Sedaghat-Telgerd N."/>
            <person name="Lavrijssen B."/>
            <person name="Ohm R.A."/>
            <person name="Hendrickx P.M."/>
            <person name="Scholtmeijer K."/>
            <person name="Baars J.J.P."/>
            <person name="van Peer A."/>
        </authorList>
    </citation>
    <scope>NUCLEOTIDE SEQUENCE [LARGE SCALE GENOMIC DNA]</scope>
    <source>
        <strain evidence="2 3">H119_p4</strain>
    </source>
</reference>
<organism evidence="2 3">
    <name type="scientific">Agaricus bisporus var. burnettii</name>
    <dbReference type="NCBI Taxonomy" id="192524"/>
    <lineage>
        <taxon>Eukaryota</taxon>
        <taxon>Fungi</taxon>
        <taxon>Dikarya</taxon>
        <taxon>Basidiomycota</taxon>
        <taxon>Agaricomycotina</taxon>
        <taxon>Agaricomycetes</taxon>
        <taxon>Agaricomycetidae</taxon>
        <taxon>Agaricales</taxon>
        <taxon>Agaricineae</taxon>
        <taxon>Agaricaceae</taxon>
        <taxon>Agaricus</taxon>
    </lineage>
</organism>